<keyword evidence="3" id="KW-1185">Reference proteome</keyword>
<dbReference type="EMBL" id="JAWJWF010000002">
    <property type="protein sequence ID" value="KAK6638080.1"/>
    <property type="molecule type" value="Genomic_DNA"/>
</dbReference>
<keyword evidence="1" id="KW-1133">Transmembrane helix</keyword>
<accession>A0ABR1BCX2</accession>
<feature type="transmembrane region" description="Helical" evidence="1">
    <location>
        <begin position="40"/>
        <end position="62"/>
    </location>
</feature>
<reference evidence="2 3" key="1">
    <citation type="submission" date="2023-09" db="EMBL/GenBank/DDBJ databases">
        <title>Genomes of two closely related lineages of the louse Polyplax serrata with different host specificities.</title>
        <authorList>
            <person name="Martinu J."/>
            <person name="Tarabai H."/>
            <person name="Stefka J."/>
            <person name="Hypsa V."/>
        </authorList>
    </citation>
    <scope>NUCLEOTIDE SEQUENCE [LARGE SCALE GENOMIC DNA]</scope>
    <source>
        <strain evidence="2">98ZLc_SE</strain>
    </source>
</reference>
<gene>
    <name evidence="2" type="ORF">RUM44_008505</name>
</gene>
<name>A0ABR1BCX2_POLSC</name>
<keyword evidence="1" id="KW-0472">Membrane</keyword>
<dbReference type="Proteomes" id="UP001359485">
    <property type="component" value="Unassembled WGS sequence"/>
</dbReference>
<feature type="transmembrane region" description="Helical" evidence="1">
    <location>
        <begin position="6"/>
        <end position="28"/>
    </location>
</feature>
<organism evidence="2 3">
    <name type="scientific">Polyplax serrata</name>
    <name type="common">Common mouse louse</name>
    <dbReference type="NCBI Taxonomy" id="468196"/>
    <lineage>
        <taxon>Eukaryota</taxon>
        <taxon>Metazoa</taxon>
        <taxon>Ecdysozoa</taxon>
        <taxon>Arthropoda</taxon>
        <taxon>Hexapoda</taxon>
        <taxon>Insecta</taxon>
        <taxon>Pterygota</taxon>
        <taxon>Neoptera</taxon>
        <taxon>Paraneoptera</taxon>
        <taxon>Psocodea</taxon>
        <taxon>Troctomorpha</taxon>
        <taxon>Phthiraptera</taxon>
        <taxon>Anoplura</taxon>
        <taxon>Polyplacidae</taxon>
        <taxon>Polyplax</taxon>
    </lineage>
</organism>
<evidence type="ECO:0000313" key="2">
    <source>
        <dbReference type="EMBL" id="KAK6638080.1"/>
    </source>
</evidence>
<sequence length="74" mass="8167">MTPQELLNTIVKTVLYVTAFISQLSAWSPIHHSSPPRDPNLTAGSFGLFNAVAYAAGVYYLYLDWKYSQSNSGP</sequence>
<comment type="caution">
    <text evidence="2">The sequence shown here is derived from an EMBL/GenBank/DDBJ whole genome shotgun (WGS) entry which is preliminary data.</text>
</comment>
<evidence type="ECO:0000256" key="1">
    <source>
        <dbReference type="SAM" id="Phobius"/>
    </source>
</evidence>
<keyword evidence="1" id="KW-0812">Transmembrane</keyword>
<protein>
    <submittedName>
        <fullName evidence="2">Uncharacterized protein</fullName>
    </submittedName>
</protein>
<evidence type="ECO:0000313" key="3">
    <source>
        <dbReference type="Proteomes" id="UP001359485"/>
    </source>
</evidence>
<proteinExistence type="predicted"/>